<evidence type="ECO:0000256" key="5">
    <source>
        <dbReference type="ARBA" id="ARBA00022692"/>
    </source>
</evidence>
<dbReference type="GO" id="GO:0005886">
    <property type="term" value="C:plasma membrane"/>
    <property type="evidence" value="ECO:0007669"/>
    <property type="project" value="UniProtKB-SubCell"/>
</dbReference>
<comment type="similarity">
    <text evidence="2">Belongs to the binding-protein-dependent transport system permease family. FecCD subfamily.</text>
</comment>
<dbReference type="GO" id="GO:0033214">
    <property type="term" value="P:siderophore-iron import into cell"/>
    <property type="evidence" value="ECO:0007669"/>
    <property type="project" value="TreeGrafter"/>
</dbReference>
<dbReference type="InterPro" id="IPR037294">
    <property type="entry name" value="ABC_BtuC-like"/>
</dbReference>
<keyword evidence="5 8" id="KW-0812">Transmembrane</keyword>
<accession>A0A263D3N9</accession>
<proteinExistence type="inferred from homology"/>
<evidence type="ECO:0000313" key="10">
    <source>
        <dbReference type="Proteomes" id="UP000242444"/>
    </source>
</evidence>
<dbReference type="Proteomes" id="UP000242444">
    <property type="component" value="Unassembled WGS sequence"/>
</dbReference>
<dbReference type="CDD" id="cd06550">
    <property type="entry name" value="TM_ABC_iron-siderophores_like"/>
    <property type="match status" value="1"/>
</dbReference>
<evidence type="ECO:0000256" key="6">
    <source>
        <dbReference type="ARBA" id="ARBA00022989"/>
    </source>
</evidence>
<keyword evidence="4" id="KW-1003">Cell membrane</keyword>
<dbReference type="Gene3D" id="1.10.3470.10">
    <property type="entry name" value="ABC transporter involved in vitamin B12 uptake, BtuC"/>
    <property type="match status" value="1"/>
</dbReference>
<dbReference type="OrthoDB" id="9782305at2"/>
<feature type="transmembrane region" description="Helical" evidence="8">
    <location>
        <begin position="206"/>
        <end position="230"/>
    </location>
</feature>
<evidence type="ECO:0000256" key="4">
    <source>
        <dbReference type="ARBA" id="ARBA00022475"/>
    </source>
</evidence>
<gene>
    <name evidence="9" type="ORF">CFN78_16085</name>
</gene>
<protein>
    <submittedName>
        <fullName evidence="9">Fe(3+)-siderophore ABC transporter permease</fullName>
    </submittedName>
</protein>
<dbReference type="Pfam" id="PF01032">
    <property type="entry name" value="FecCD"/>
    <property type="match status" value="1"/>
</dbReference>
<dbReference type="PANTHER" id="PTHR30472:SF1">
    <property type="entry name" value="FE(3+) DICITRATE TRANSPORT SYSTEM PERMEASE PROTEIN FECC-RELATED"/>
    <property type="match status" value="1"/>
</dbReference>
<dbReference type="AlphaFoldDB" id="A0A263D3N9"/>
<feature type="transmembrane region" description="Helical" evidence="8">
    <location>
        <begin position="23"/>
        <end position="46"/>
    </location>
</feature>
<keyword evidence="3" id="KW-0813">Transport</keyword>
<evidence type="ECO:0000256" key="8">
    <source>
        <dbReference type="SAM" id="Phobius"/>
    </source>
</evidence>
<feature type="transmembrane region" description="Helical" evidence="8">
    <location>
        <begin position="164"/>
        <end position="185"/>
    </location>
</feature>
<reference evidence="9 10" key="1">
    <citation type="submission" date="2017-07" db="EMBL/GenBank/DDBJ databases">
        <title>Amycolatopsis antarcticus sp. nov., isolated from the surface of an Antarcticus brown macroalga.</title>
        <authorList>
            <person name="Wang J."/>
            <person name="Leiva S."/>
            <person name="Huang J."/>
            <person name="Huang Y."/>
        </authorList>
    </citation>
    <scope>NUCLEOTIDE SEQUENCE [LARGE SCALE GENOMIC DNA]</scope>
    <source>
        <strain evidence="9 10">AU-G6</strain>
    </source>
</reference>
<keyword evidence="6 8" id="KW-1133">Transmembrane helix</keyword>
<keyword evidence="10" id="KW-1185">Reference proteome</keyword>
<dbReference type="InterPro" id="IPR000522">
    <property type="entry name" value="ABC_transptr_permease_BtuC"/>
</dbReference>
<feature type="transmembrane region" description="Helical" evidence="8">
    <location>
        <begin position="77"/>
        <end position="94"/>
    </location>
</feature>
<feature type="transmembrane region" description="Helical" evidence="8">
    <location>
        <begin position="250"/>
        <end position="274"/>
    </location>
</feature>
<comment type="subcellular location">
    <subcellularLocation>
        <location evidence="1">Cell membrane</location>
        <topology evidence="1">Multi-pass membrane protein</topology>
    </subcellularLocation>
</comment>
<comment type="caution">
    <text evidence="9">The sequence shown here is derived from an EMBL/GenBank/DDBJ whole genome shotgun (WGS) entry which is preliminary data.</text>
</comment>
<feature type="transmembrane region" description="Helical" evidence="8">
    <location>
        <begin position="134"/>
        <end position="152"/>
    </location>
</feature>
<dbReference type="RefSeq" id="WP_094863637.1">
    <property type="nucleotide sequence ID" value="NZ_NKYE01000009.1"/>
</dbReference>
<evidence type="ECO:0000256" key="7">
    <source>
        <dbReference type="ARBA" id="ARBA00023136"/>
    </source>
</evidence>
<organism evidence="9 10">
    <name type="scientific">Amycolatopsis antarctica</name>
    <dbReference type="NCBI Taxonomy" id="1854586"/>
    <lineage>
        <taxon>Bacteria</taxon>
        <taxon>Bacillati</taxon>
        <taxon>Actinomycetota</taxon>
        <taxon>Actinomycetes</taxon>
        <taxon>Pseudonocardiales</taxon>
        <taxon>Pseudonocardiaceae</taxon>
        <taxon>Amycolatopsis</taxon>
    </lineage>
</organism>
<keyword evidence="7 8" id="KW-0472">Membrane</keyword>
<feature type="transmembrane region" description="Helical" evidence="8">
    <location>
        <begin position="294"/>
        <end position="317"/>
    </location>
</feature>
<name>A0A263D3N9_9PSEU</name>
<evidence type="ECO:0000256" key="1">
    <source>
        <dbReference type="ARBA" id="ARBA00004651"/>
    </source>
</evidence>
<dbReference type="PANTHER" id="PTHR30472">
    <property type="entry name" value="FERRIC ENTEROBACTIN TRANSPORT SYSTEM PERMEASE PROTEIN"/>
    <property type="match status" value="1"/>
</dbReference>
<dbReference type="SUPFAM" id="SSF81345">
    <property type="entry name" value="ABC transporter involved in vitamin B12 uptake, BtuC"/>
    <property type="match status" value="1"/>
</dbReference>
<dbReference type="FunFam" id="1.10.3470.10:FF:000001">
    <property type="entry name" value="Vitamin B12 ABC transporter permease BtuC"/>
    <property type="match status" value="1"/>
</dbReference>
<feature type="transmembrane region" description="Helical" evidence="8">
    <location>
        <begin position="323"/>
        <end position="341"/>
    </location>
</feature>
<sequence length="348" mass="34839">MVIDAPSARTRPGTGGTAGGARAAGLVLAVLALVLIALASVGLGFADISLGDTVSALLGNDGSVEAVTIREVRLPRVVLGMLVGAALGLAGALMQALTRNPLADPGLLGVTMGSSTAVVSAIAFLGVGSVTGHVWFAMGGAAVASALVYALGSGGRGLHSPERLVLAGAAVTAVLLAFNSAVLLLDPRAFDEFRFWNIGSLAGRQTDVLGPVTPFIVAAILLALPLSRALNAVALGDDTGRALGVNLTTIRALSAVAVTVLCGAATAAAGPILFIGLAVPQVARMIAGPDHRWILPYSVVLAPMLMVGADTIGRLVIAPDEMQVGIVTAFLGAPVFIALCLRRKLTGA</sequence>
<dbReference type="InParanoid" id="A0A263D3N9"/>
<evidence type="ECO:0000313" key="9">
    <source>
        <dbReference type="EMBL" id="OZM72066.1"/>
    </source>
</evidence>
<evidence type="ECO:0000256" key="3">
    <source>
        <dbReference type="ARBA" id="ARBA00022448"/>
    </source>
</evidence>
<dbReference type="EMBL" id="NKYE01000009">
    <property type="protein sequence ID" value="OZM72066.1"/>
    <property type="molecule type" value="Genomic_DNA"/>
</dbReference>
<evidence type="ECO:0000256" key="2">
    <source>
        <dbReference type="ARBA" id="ARBA00007935"/>
    </source>
</evidence>
<feature type="transmembrane region" description="Helical" evidence="8">
    <location>
        <begin position="106"/>
        <end position="127"/>
    </location>
</feature>
<dbReference type="GO" id="GO:0022857">
    <property type="term" value="F:transmembrane transporter activity"/>
    <property type="evidence" value="ECO:0007669"/>
    <property type="project" value="InterPro"/>
</dbReference>